<dbReference type="EMBL" id="PCWM01000020">
    <property type="protein sequence ID" value="PIR03301.1"/>
    <property type="molecule type" value="Genomic_DNA"/>
</dbReference>
<evidence type="ECO:0000256" key="3">
    <source>
        <dbReference type="ARBA" id="ARBA00022989"/>
    </source>
</evidence>
<comment type="subcellular location">
    <subcellularLocation>
        <location evidence="1">Membrane</location>
        <topology evidence="1">Multi-pass membrane protein</topology>
    </subcellularLocation>
</comment>
<dbReference type="PANTHER" id="PTHR16950">
    <property type="entry name" value="ZINC TRANSPORTER SLC39A7 HISTIDINE-RICH MEMBRANE PROTEIN KE4"/>
    <property type="match status" value="1"/>
</dbReference>
<comment type="caution">
    <text evidence="6">The sequence shown here is derived from an EMBL/GenBank/DDBJ whole genome shotgun (WGS) entry which is preliminary data.</text>
</comment>
<evidence type="ECO:0000256" key="1">
    <source>
        <dbReference type="ARBA" id="ARBA00004141"/>
    </source>
</evidence>
<dbReference type="GO" id="GO:0005385">
    <property type="term" value="F:zinc ion transmembrane transporter activity"/>
    <property type="evidence" value="ECO:0007669"/>
    <property type="project" value="TreeGrafter"/>
</dbReference>
<feature type="transmembrane region" description="Helical" evidence="5">
    <location>
        <begin position="169"/>
        <end position="190"/>
    </location>
</feature>
<accession>A0A2H0N354</accession>
<evidence type="ECO:0000313" key="7">
    <source>
        <dbReference type="Proteomes" id="UP000229782"/>
    </source>
</evidence>
<evidence type="ECO:0000256" key="4">
    <source>
        <dbReference type="ARBA" id="ARBA00023136"/>
    </source>
</evidence>
<evidence type="ECO:0000256" key="5">
    <source>
        <dbReference type="SAM" id="Phobius"/>
    </source>
</evidence>
<feature type="transmembrane region" description="Helical" evidence="5">
    <location>
        <begin position="6"/>
        <end position="27"/>
    </location>
</feature>
<feature type="transmembrane region" description="Helical" evidence="5">
    <location>
        <begin position="34"/>
        <end position="53"/>
    </location>
</feature>
<protein>
    <submittedName>
        <fullName evidence="6">ZIP family metal transporter</fullName>
    </submittedName>
</protein>
<feature type="transmembrane region" description="Helical" evidence="5">
    <location>
        <begin position="196"/>
        <end position="217"/>
    </location>
</feature>
<proteinExistence type="predicted"/>
<dbReference type="InterPro" id="IPR003689">
    <property type="entry name" value="ZIP"/>
</dbReference>
<feature type="transmembrane region" description="Helical" evidence="5">
    <location>
        <begin position="229"/>
        <end position="249"/>
    </location>
</feature>
<reference evidence="6 7" key="1">
    <citation type="submission" date="2017-09" db="EMBL/GenBank/DDBJ databases">
        <title>Depth-based differentiation of microbial function through sediment-hosted aquifers and enrichment of novel symbionts in the deep terrestrial subsurface.</title>
        <authorList>
            <person name="Probst A.J."/>
            <person name="Ladd B."/>
            <person name="Jarett J.K."/>
            <person name="Geller-Mcgrath D.E."/>
            <person name="Sieber C.M."/>
            <person name="Emerson J.B."/>
            <person name="Anantharaman K."/>
            <person name="Thomas B.C."/>
            <person name="Malmstrom R."/>
            <person name="Stieglmeier M."/>
            <person name="Klingl A."/>
            <person name="Woyke T."/>
            <person name="Ryan C.M."/>
            <person name="Banfield J.F."/>
        </authorList>
    </citation>
    <scope>NUCLEOTIDE SEQUENCE [LARGE SCALE GENOMIC DNA]</scope>
    <source>
        <strain evidence="6">CG11_big_fil_rev_8_21_14_0_20_43_7</strain>
    </source>
</reference>
<feature type="transmembrane region" description="Helical" evidence="5">
    <location>
        <begin position="65"/>
        <end position="83"/>
    </location>
</feature>
<dbReference type="GO" id="GO:0016020">
    <property type="term" value="C:membrane"/>
    <property type="evidence" value="ECO:0007669"/>
    <property type="project" value="UniProtKB-SubCell"/>
</dbReference>
<keyword evidence="4 5" id="KW-0472">Membrane</keyword>
<dbReference type="GO" id="GO:0006882">
    <property type="term" value="P:intracellular zinc ion homeostasis"/>
    <property type="evidence" value="ECO:0007669"/>
    <property type="project" value="TreeGrafter"/>
</dbReference>
<feature type="transmembrane region" description="Helical" evidence="5">
    <location>
        <begin position="126"/>
        <end position="148"/>
    </location>
</feature>
<keyword evidence="3 5" id="KW-1133">Transmembrane helix</keyword>
<sequence>MSIWLYTIGSVIVISLVSLVGIVTFAVNAERLKTWLLLFVSFSAGALLGDAFLHLLPEAAGDGGFEPVISFGVLAGIIVWFMIEKLIHWHHCHHIDDTKEEHIHPFAILNLLGDFVHNVIDGMIIAATFVVSIPVGIATTVAVIFHEIPQEISDFGVLLHGGFSRKRALYLNFLTALGAILGAILALIFLGSIDGLATILIPFAAGSFIYIAAADLIPELHKEVRVHESIKHLVALLLGILVMTLLLFLG</sequence>
<dbReference type="Proteomes" id="UP000229782">
    <property type="component" value="Unassembled WGS sequence"/>
</dbReference>
<evidence type="ECO:0000256" key="2">
    <source>
        <dbReference type="ARBA" id="ARBA00022692"/>
    </source>
</evidence>
<dbReference type="Pfam" id="PF02535">
    <property type="entry name" value="Zip"/>
    <property type="match status" value="2"/>
</dbReference>
<dbReference type="PANTHER" id="PTHR16950:SF16">
    <property type="entry name" value="ZINC TRANSPORTER ZIP13"/>
    <property type="match status" value="1"/>
</dbReference>
<keyword evidence="2 5" id="KW-0812">Transmembrane</keyword>
<evidence type="ECO:0000313" key="6">
    <source>
        <dbReference type="EMBL" id="PIR03301.1"/>
    </source>
</evidence>
<gene>
    <name evidence="6" type="ORF">COV60_01080</name>
</gene>
<organism evidence="6 7">
    <name type="scientific">Candidatus Magasanikbacteria bacterium CG11_big_fil_rev_8_21_14_0_20_43_7</name>
    <dbReference type="NCBI Taxonomy" id="1974654"/>
    <lineage>
        <taxon>Bacteria</taxon>
        <taxon>Candidatus Magasanikiibacteriota</taxon>
    </lineage>
</organism>
<dbReference type="AlphaFoldDB" id="A0A2H0N354"/>
<name>A0A2H0N354_9BACT</name>